<dbReference type="RefSeq" id="WP_385626538.1">
    <property type="nucleotide sequence ID" value="NZ_JBJDQH010000042.1"/>
</dbReference>
<accession>A0ABW8M4J3</accession>
<gene>
    <name evidence="2" type="ORF">ACI2L5_50890</name>
</gene>
<evidence type="ECO:0008006" key="4">
    <source>
        <dbReference type="Google" id="ProtNLM"/>
    </source>
</evidence>
<feature type="signal peptide" evidence="1">
    <location>
        <begin position="1"/>
        <end position="27"/>
    </location>
</feature>
<evidence type="ECO:0000313" key="3">
    <source>
        <dbReference type="Proteomes" id="UP001620295"/>
    </source>
</evidence>
<proteinExistence type="predicted"/>
<dbReference type="EMBL" id="JBJDQH010000042">
    <property type="protein sequence ID" value="MFK4273107.1"/>
    <property type="molecule type" value="Genomic_DNA"/>
</dbReference>
<protein>
    <recommendedName>
        <fullName evidence="4">SH3 domain-containing protein</fullName>
    </recommendedName>
</protein>
<keyword evidence="1" id="KW-0732">Signal</keyword>
<evidence type="ECO:0000256" key="1">
    <source>
        <dbReference type="SAM" id="SignalP"/>
    </source>
</evidence>
<evidence type="ECO:0000313" key="2">
    <source>
        <dbReference type="EMBL" id="MFK4273107.1"/>
    </source>
</evidence>
<dbReference type="Proteomes" id="UP001620295">
    <property type="component" value="Unassembled WGS sequence"/>
</dbReference>
<feature type="chain" id="PRO_5046009855" description="SH3 domain-containing protein" evidence="1">
    <location>
        <begin position="28"/>
        <end position="101"/>
    </location>
</feature>
<reference evidence="2 3" key="1">
    <citation type="submission" date="2024-11" db="EMBL/GenBank/DDBJ databases">
        <title>The Natural Products Discovery Center: Release of the First 8490 Sequenced Strains for Exploring Actinobacteria Biosynthetic Diversity.</title>
        <authorList>
            <person name="Kalkreuter E."/>
            <person name="Kautsar S.A."/>
            <person name="Yang D."/>
            <person name="Bader C.D."/>
            <person name="Teijaro C.N."/>
            <person name="Fluegel L."/>
            <person name="Davis C.M."/>
            <person name="Simpson J.R."/>
            <person name="Lauterbach L."/>
            <person name="Steele A.D."/>
            <person name="Gui C."/>
            <person name="Meng S."/>
            <person name="Li G."/>
            <person name="Viehrig K."/>
            <person name="Ye F."/>
            <person name="Su P."/>
            <person name="Kiefer A.F."/>
            <person name="Nichols A."/>
            <person name="Cepeda A.J."/>
            <person name="Yan W."/>
            <person name="Fan B."/>
            <person name="Jiang Y."/>
            <person name="Adhikari A."/>
            <person name="Zheng C.-J."/>
            <person name="Schuster L."/>
            <person name="Cowan T.M."/>
            <person name="Smanski M.J."/>
            <person name="Chevrette M.G."/>
            <person name="De Carvalho L.P.S."/>
            <person name="Shen B."/>
        </authorList>
    </citation>
    <scope>NUCLEOTIDE SEQUENCE [LARGE SCALE GENOMIC DNA]</scope>
    <source>
        <strain evidence="2 3">NPDC020863</strain>
    </source>
</reference>
<sequence>MKSTLKSLLVTAAVAAAVGIAPATANATAAWSCSSIGVVYMSFVDGTPVHATPSGGSAVIATISDDYRAVDQSCISNAGLQWWRIGVSSNNGYVYDGYRIG</sequence>
<organism evidence="2 3">
    <name type="scientific">Streptomyces milbemycinicus</name>
    <dbReference type="NCBI Taxonomy" id="476552"/>
    <lineage>
        <taxon>Bacteria</taxon>
        <taxon>Bacillati</taxon>
        <taxon>Actinomycetota</taxon>
        <taxon>Actinomycetes</taxon>
        <taxon>Kitasatosporales</taxon>
        <taxon>Streptomycetaceae</taxon>
        <taxon>Streptomyces</taxon>
    </lineage>
</organism>
<name>A0ABW8M4J3_9ACTN</name>
<keyword evidence="3" id="KW-1185">Reference proteome</keyword>
<comment type="caution">
    <text evidence="2">The sequence shown here is derived from an EMBL/GenBank/DDBJ whole genome shotgun (WGS) entry which is preliminary data.</text>
</comment>